<dbReference type="GO" id="GO:0017119">
    <property type="term" value="C:Golgi transport complex"/>
    <property type="evidence" value="ECO:0007669"/>
    <property type="project" value="TreeGrafter"/>
</dbReference>
<evidence type="ECO:0000256" key="2">
    <source>
        <dbReference type="ARBA" id="ARBA00007603"/>
    </source>
</evidence>
<dbReference type="EMBL" id="BDGG01000012">
    <property type="protein sequence ID" value="GAV05643.1"/>
    <property type="molecule type" value="Genomic_DNA"/>
</dbReference>
<keyword evidence="4" id="KW-0813">Transport</keyword>
<dbReference type="STRING" id="947166.A0A1D1VZ40"/>
<evidence type="ECO:0000313" key="11">
    <source>
        <dbReference type="EMBL" id="GAV05643.1"/>
    </source>
</evidence>
<feature type="domain" description="COG complex component COG2 C-terminal" evidence="10">
    <location>
        <begin position="359"/>
        <end position="637"/>
    </location>
</feature>
<organism evidence="11 12">
    <name type="scientific">Ramazzottius varieornatus</name>
    <name type="common">Water bear</name>
    <name type="synonym">Tardigrade</name>
    <dbReference type="NCBI Taxonomy" id="947166"/>
    <lineage>
        <taxon>Eukaryota</taxon>
        <taxon>Metazoa</taxon>
        <taxon>Ecdysozoa</taxon>
        <taxon>Tardigrada</taxon>
        <taxon>Eutardigrada</taxon>
        <taxon>Parachela</taxon>
        <taxon>Hypsibioidea</taxon>
        <taxon>Ramazzottiidae</taxon>
        <taxon>Ramazzottius</taxon>
    </lineage>
</organism>
<dbReference type="Proteomes" id="UP000186922">
    <property type="component" value="Unassembled WGS sequence"/>
</dbReference>
<evidence type="ECO:0000256" key="8">
    <source>
        <dbReference type="ARBA" id="ARBA00031344"/>
    </source>
</evidence>
<comment type="subcellular location">
    <subcellularLocation>
        <location evidence="1">Golgi apparatus membrane</location>
        <topology evidence="1">Peripheral membrane protein</topology>
    </subcellularLocation>
</comment>
<keyword evidence="12" id="KW-1185">Reference proteome</keyword>
<dbReference type="Pfam" id="PF06148">
    <property type="entry name" value="COG2_N"/>
    <property type="match status" value="1"/>
</dbReference>
<evidence type="ECO:0000256" key="4">
    <source>
        <dbReference type="ARBA" id="ARBA00022448"/>
    </source>
</evidence>
<proteinExistence type="inferred from homology"/>
<evidence type="ECO:0000259" key="9">
    <source>
        <dbReference type="Pfam" id="PF06148"/>
    </source>
</evidence>
<evidence type="ECO:0000256" key="1">
    <source>
        <dbReference type="ARBA" id="ARBA00004395"/>
    </source>
</evidence>
<accession>A0A1D1VZ40</accession>
<dbReference type="InterPro" id="IPR024603">
    <property type="entry name" value="COG_complex_COG2_C"/>
</dbReference>
<dbReference type="Pfam" id="PF12022">
    <property type="entry name" value="COG2_C"/>
    <property type="match status" value="1"/>
</dbReference>
<keyword evidence="6" id="KW-0333">Golgi apparatus</keyword>
<evidence type="ECO:0000256" key="6">
    <source>
        <dbReference type="ARBA" id="ARBA00023034"/>
    </source>
</evidence>
<comment type="caution">
    <text evidence="11">The sequence shown here is derived from an EMBL/GenBank/DDBJ whole genome shotgun (WGS) entry which is preliminary data.</text>
</comment>
<keyword evidence="7" id="KW-0472">Membrane</keyword>
<dbReference type="PANTHER" id="PTHR12961:SF0">
    <property type="entry name" value="CONSERVED OLIGOMERIC GOLGI COMPLEX SUBUNIT 2"/>
    <property type="match status" value="1"/>
</dbReference>
<sequence length="673" mass="76604">MDKLFISHGGLSSLCFDRNAFFQDSFNVDSFLGTHTQRGITLEVLKDDLATYRKILQSALVQLIDREYVDFVHLSSSLVGLDKGIEKLKAPVEDQLSRLQDCLLNVSSYVNSLNSKLQRRRAIEAEKRSLTSLTTVMVCMEKVVHLDRRLSEAPSSQSRLPILYRFSDLLSRISRERGMVEKTSWYSAAEEQLNLMDQCFDKFLSADLLDAFRSADVKACHTYCTIYGHLGRIPRAREIVATNLIHPILLSVVRENGFKKACFSVLLDDLLAVVEERFYFLVYFSEVDFVLGSLWTCLVSLLCEDSLNVHFVPDRAEQFRGNYLAAKSFLDRFVRLYSSNQEEFAEAFWKHPATKTFMDKWSLPVYYQVRFLEIATPVEKEFGKPIQRLNNTEKGSIRLSMTEAVWNAIERCWSDEVCLPELIHRFWKLTCLILARYHAWLKQLDTGQAELLPDILADLSSLQLRAVTLPSEHVKNFLGTDENRMAVVSAVLTESITDALKPLKDVQRELLERLAVLAAEQTMDIVKAVQEIPRMYRHTNRDTPTAHSGYVDDAFAVLTGRLSSIAELDAEQLQSAYDIATVQVVKRFCGLASDLLDAVKRMEGSLKKLRKTRATGSESTGGLSDDDKIRLQVALDADRMISWIQRLNASGDILDELSNVKRRTVTDKQEQES</sequence>
<keyword evidence="5" id="KW-0653">Protein transport</keyword>
<name>A0A1D1VZ40_RAMVA</name>
<evidence type="ECO:0000256" key="7">
    <source>
        <dbReference type="ARBA" id="ARBA00023136"/>
    </source>
</evidence>
<dbReference type="InterPro" id="IPR009316">
    <property type="entry name" value="COG2"/>
</dbReference>
<evidence type="ECO:0000256" key="3">
    <source>
        <dbReference type="ARBA" id="ARBA00020977"/>
    </source>
</evidence>
<gene>
    <name evidence="11" type="primary">RvY_15743-1</name>
    <name evidence="11" type="synonym">RvY_15743.1</name>
    <name evidence="11" type="ORF">RvY_15743</name>
</gene>
<dbReference type="GO" id="GO:0006891">
    <property type="term" value="P:intra-Golgi vesicle-mediated transport"/>
    <property type="evidence" value="ECO:0007669"/>
    <property type="project" value="TreeGrafter"/>
</dbReference>
<protein>
    <recommendedName>
        <fullName evidence="3">Conserved oligomeric Golgi complex subunit 2</fullName>
    </recommendedName>
    <alternativeName>
        <fullName evidence="8">Component of oligomeric Golgi complex 2</fullName>
    </alternativeName>
</protein>
<evidence type="ECO:0000313" key="12">
    <source>
        <dbReference type="Proteomes" id="UP000186922"/>
    </source>
</evidence>
<dbReference type="PANTHER" id="PTHR12961">
    <property type="entry name" value="CONSERVED OLIGOMERIC GOLGI COMPLEX COMPONENT 2"/>
    <property type="match status" value="1"/>
</dbReference>
<dbReference type="GO" id="GO:0007030">
    <property type="term" value="P:Golgi organization"/>
    <property type="evidence" value="ECO:0007669"/>
    <property type="project" value="InterPro"/>
</dbReference>
<dbReference type="OrthoDB" id="332281at2759"/>
<comment type="similarity">
    <text evidence="2">Belongs to the COG2 family.</text>
</comment>
<feature type="domain" description="Conserved oligomeric Golgi complex subunit 2 N-terminal" evidence="9">
    <location>
        <begin position="14"/>
        <end position="88"/>
    </location>
</feature>
<dbReference type="AlphaFoldDB" id="A0A1D1VZ40"/>
<dbReference type="GO" id="GO:0000139">
    <property type="term" value="C:Golgi membrane"/>
    <property type="evidence" value="ECO:0007669"/>
    <property type="project" value="UniProtKB-SubCell"/>
</dbReference>
<reference evidence="11 12" key="1">
    <citation type="journal article" date="2016" name="Nat. Commun.">
        <title>Extremotolerant tardigrade genome and improved radiotolerance of human cultured cells by tardigrade-unique protein.</title>
        <authorList>
            <person name="Hashimoto T."/>
            <person name="Horikawa D.D."/>
            <person name="Saito Y."/>
            <person name="Kuwahara H."/>
            <person name="Kozuka-Hata H."/>
            <person name="Shin-I T."/>
            <person name="Minakuchi Y."/>
            <person name="Ohishi K."/>
            <person name="Motoyama A."/>
            <person name="Aizu T."/>
            <person name="Enomoto A."/>
            <person name="Kondo K."/>
            <person name="Tanaka S."/>
            <person name="Hara Y."/>
            <person name="Koshikawa S."/>
            <person name="Sagara H."/>
            <person name="Miura T."/>
            <person name="Yokobori S."/>
            <person name="Miyagawa K."/>
            <person name="Suzuki Y."/>
            <person name="Kubo T."/>
            <person name="Oyama M."/>
            <person name="Kohara Y."/>
            <person name="Fujiyama A."/>
            <person name="Arakawa K."/>
            <person name="Katayama T."/>
            <person name="Toyoda A."/>
            <person name="Kunieda T."/>
        </authorList>
    </citation>
    <scope>NUCLEOTIDE SEQUENCE [LARGE SCALE GENOMIC DNA]</scope>
    <source>
        <strain evidence="11 12">YOKOZUNA-1</strain>
    </source>
</reference>
<dbReference type="InterPro" id="IPR024602">
    <property type="entry name" value="COG_su2_N"/>
</dbReference>
<evidence type="ECO:0000259" key="10">
    <source>
        <dbReference type="Pfam" id="PF12022"/>
    </source>
</evidence>
<evidence type="ECO:0000256" key="5">
    <source>
        <dbReference type="ARBA" id="ARBA00022927"/>
    </source>
</evidence>
<dbReference type="GO" id="GO:0015031">
    <property type="term" value="P:protein transport"/>
    <property type="evidence" value="ECO:0007669"/>
    <property type="project" value="UniProtKB-KW"/>
</dbReference>